<dbReference type="SUPFAM" id="SSF49464">
    <property type="entry name" value="Carboxypeptidase regulatory domain-like"/>
    <property type="match status" value="1"/>
</dbReference>
<gene>
    <name evidence="2" type="ORF">L3X37_03330</name>
</gene>
<sequence length="126" mass="13913">MRKILLIAIFFVTAFSFAQQTGSVQGYLLDLESNNEPLIYAKVVIKETGSEALSDEKGLFKFDNLKAGKYTLVSSFVGYETKESTIKVINGKSINIKLHLKADSISIDDLMLTLASTDKKDTAINK</sequence>
<evidence type="ECO:0000313" key="2">
    <source>
        <dbReference type="EMBL" id="MCF7567398.1"/>
    </source>
</evidence>
<proteinExistence type="predicted"/>
<keyword evidence="2" id="KW-0378">Hydrolase</keyword>
<reference evidence="2" key="1">
    <citation type="submission" date="2022-01" db="EMBL/GenBank/DDBJ databases">
        <title>Draft genome sequence of Sabulilitoribacter arenilitoris KCTC 52401.</title>
        <authorList>
            <person name="Oh J.-S."/>
        </authorList>
    </citation>
    <scope>NUCLEOTIDE SEQUENCE</scope>
    <source>
        <strain evidence="2">HMF6543</strain>
    </source>
</reference>
<evidence type="ECO:0000313" key="3">
    <source>
        <dbReference type="Proteomes" id="UP001199795"/>
    </source>
</evidence>
<dbReference type="AlphaFoldDB" id="A0AAE3JJU1"/>
<feature type="chain" id="PRO_5042128165" evidence="1">
    <location>
        <begin position="19"/>
        <end position="126"/>
    </location>
</feature>
<evidence type="ECO:0000256" key="1">
    <source>
        <dbReference type="SAM" id="SignalP"/>
    </source>
</evidence>
<dbReference type="EMBL" id="JAKKDU010000003">
    <property type="protein sequence ID" value="MCF7567398.1"/>
    <property type="molecule type" value="Genomic_DNA"/>
</dbReference>
<dbReference type="InterPro" id="IPR008969">
    <property type="entry name" value="CarboxyPept-like_regulatory"/>
</dbReference>
<dbReference type="Gene3D" id="2.60.40.1120">
    <property type="entry name" value="Carboxypeptidase-like, regulatory domain"/>
    <property type="match status" value="1"/>
</dbReference>
<keyword evidence="1" id="KW-0732">Signal</keyword>
<keyword evidence="3" id="KW-1185">Reference proteome</keyword>
<dbReference type="Pfam" id="PF13715">
    <property type="entry name" value="CarbopepD_reg_2"/>
    <property type="match status" value="1"/>
</dbReference>
<accession>A0AAE3JJU1</accession>
<dbReference type="Proteomes" id="UP001199795">
    <property type="component" value="Unassembled WGS sequence"/>
</dbReference>
<comment type="caution">
    <text evidence="2">The sequence shown here is derived from an EMBL/GenBank/DDBJ whole genome shotgun (WGS) entry which is preliminary data.</text>
</comment>
<dbReference type="GO" id="GO:0004180">
    <property type="term" value="F:carboxypeptidase activity"/>
    <property type="evidence" value="ECO:0007669"/>
    <property type="project" value="UniProtKB-KW"/>
</dbReference>
<keyword evidence="2" id="KW-0645">Protease</keyword>
<dbReference type="RefSeq" id="WP_237238757.1">
    <property type="nucleotide sequence ID" value="NZ_JAKKDU010000003.1"/>
</dbReference>
<feature type="signal peptide" evidence="1">
    <location>
        <begin position="1"/>
        <end position="18"/>
    </location>
</feature>
<name>A0AAE3JJU1_9FLAO</name>
<keyword evidence="2" id="KW-0121">Carboxypeptidase</keyword>
<organism evidence="2 3">
    <name type="scientific">Wocania arenilitoris</name>
    <dbReference type="NCBI Taxonomy" id="2044858"/>
    <lineage>
        <taxon>Bacteria</taxon>
        <taxon>Pseudomonadati</taxon>
        <taxon>Bacteroidota</taxon>
        <taxon>Flavobacteriia</taxon>
        <taxon>Flavobacteriales</taxon>
        <taxon>Flavobacteriaceae</taxon>
        <taxon>Wocania</taxon>
    </lineage>
</organism>
<protein>
    <submittedName>
        <fullName evidence="2">Carboxypeptidase-like regulatory domain-containing protein</fullName>
    </submittedName>
</protein>